<accession>A0ABT3MPV1</accession>
<gene>
    <name evidence="1" type="ORF">NX722_00010</name>
    <name evidence="2" type="ORF">NX722_28355</name>
</gene>
<keyword evidence="3" id="KW-1185">Reference proteome</keyword>
<dbReference type="EMBL" id="JAPFCC010000001">
    <property type="protein sequence ID" value="MCW7551069.1"/>
    <property type="molecule type" value="Genomic_DNA"/>
</dbReference>
<evidence type="ECO:0000313" key="3">
    <source>
        <dbReference type="Proteomes" id="UP001209854"/>
    </source>
</evidence>
<evidence type="ECO:0000313" key="2">
    <source>
        <dbReference type="EMBL" id="MCW7556479.1"/>
    </source>
</evidence>
<dbReference type="RefSeq" id="WP_262566147.1">
    <property type="nucleotide sequence ID" value="NZ_CP103299.1"/>
</dbReference>
<comment type="caution">
    <text evidence="1">The sequence shown here is derived from an EMBL/GenBank/DDBJ whole genome shotgun (WGS) entry which is preliminary data.</text>
</comment>
<reference evidence="1 3" key="1">
    <citation type="submission" date="2022-10" db="EMBL/GenBank/DDBJ databases">
        <title>High-quality genome sequences of two octocoral-associated bacteria, Endozoicomonas euniceicola EF212 and Endozoicomonas gorgoniicola PS125.</title>
        <authorList>
            <person name="Chiou Y.-J."/>
            <person name="Chen Y.-H."/>
        </authorList>
    </citation>
    <scope>NUCLEOTIDE SEQUENCE [LARGE SCALE GENOMIC DNA]</scope>
    <source>
        <strain evidence="1 3">PS125</strain>
    </source>
</reference>
<proteinExistence type="predicted"/>
<dbReference type="Proteomes" id="UP001209854">
    <property type="component" value="Unassembled WGS sequence"/>
</dbReference>
<name>A0ABT3MPV1_9GAMM</name>
<sequence>MKGAIYEVDSGRLEMIITAPRKEDIDLQLTGRTGFRAYYGDVKDGQYIVEGSPVLRPVMGLTVSSTELTIAKVLRVDNIPKGTKVFHPEGEVVVDDGFIEWYSVEPGTYLFRFENFPYMEEEINAVVR</sequence>
<evidence type="ECO:0000313" key="1">
    <source>
        <dbReference type="EMBL" id="MCW7551069.1"/>
    </source>
</evidence>
<dbReference type="EMBL" id="JAPFCC010000002">
    <property type="protein sequence ID" value="MCW7556479.1"/>
    <property type="molecule type" value="Genomic_DNA"/>
</dbReference>
<organism evidence="1 3">
    <name type="scientific">Endozoicomonas gorgoniicola</name>
    <dbReference type="NCBI Taxonomy" id="1234144"/>
    <lineage>
        <taxon>Bacteria</taxon>
        <taxon>Pseudomonadati</taxon>
        <taxon>Pseudomonadota</taxon>
        <taxon>Gammaproteobacteria</taxon>
        <taxon>Oceanospirillales</taxon>
        <taxon>Endozoicomonadaceae</taxon>
        <taxon>Endozoicomonas</taxon>
    </lineage>
</organism>
<protein>
    <submittedName>
        <fullName evidence="1">Uncharacterized protein</fullName>
    </submittedName>
</protein>